<dbReference type="PANTHER" id="PTHR30537">
    <property type="entry name" value="HTH-TYPE TRANSCRIPTIONAL REGULATOR"/>
    <property type="match status" value="1"/>
</dbReference>
<dbReference type="EMBL" id="QGAL01000019">
    <property type="protein sequence ID" value="TKK12376.1"/>
    <property type="molecule type" value="Genomic_DNA"/>
</dbReference>
<evidence type="ECO:0000313" key="7">
    <source>
        <dbReference type="EMBL" id="TKK12376.1"/>
    </source>
</evidence>
<evidence type="ECO:0000256" key="2">
    <source>
        <dbReference type="ARBA" id="ARBA00023015"/>
    </source>
</evidence>
<dbReference type="InterPro" id="IPR036388">
    <property type="entry name" value="WH-like_DNA-bd_sf"/>
</dbReference>
<proteinExistence type="inferred from homology"/>
<dbReference type="FunFam" id="1.10.10.10:FF:000038">
    <property type="entry name" value="Glycine cleavage system transcriptional activator"/>
    <property type="match status" value="1"/>
</dbReference>
<dbReference type="PROSITE" id="PS50931">
    <property type="entry name" value="HTH_LYSR"/>
    <property type="match status" value="1"/>
</dbReference>
<evidence type="ECO:0000256" key="3">
    <source>
        <dbReference type="ARBA" id="ARBA00023125"/>
    </source>
</evidence>
<keyword evidence="2" id="KW-0805">Transcription regulation</keyword>
<dbReference type="Pfam" id="PF00126">
    <property type="entry name" value="HTH_1"/>
    <property type="match status" value="1"/>
</dbReference>
<dbReference type="RefSeq" id="WP_137273626.1">
    <property type="nucleotide sequence ID" value="NZ_QGAL01000019.1"/>
</dbReference>
<dbReference type="SUPFAM" id="SSF53850">
    <property type="entry name" value="Periplasmic binding protein-like II"/>
    <property type="match status" value="1"/>
</dbReference>
<dbReference type="Gene3D" id="1.10.10.10">
    <property type="entry name" value="Winged helix-like DNA-binding domain superfamily/Winged helix DNA-binding domain"/>
    <property type="match status" value="1"/>
</dbReference>
<evidence type="ECO:0000256" key="5">
    <source>
        <dbReference type="ARBA" id="ARBA00023163"/>
    </source>
</evidence>
<dbReference type="Gene3D" id="3.40.190.10">
    <property type="entry name" value="Periplasmic binding protein-like II"/>
    <property type="match status" value="2"/>
</dbReference>
<keyword evidence="3" id="KW-0238">DNA-binding</keyword>
<dbReference type="PRINTS" id="PR00039">
    <property type="entry name" value="HTHLYSR"/>
</dbReference>
<dbReference type="Pfam" id="PF03466">
    <property type="entry name" value="LysR_substrate"/>
    <property type="match status" value="1"/>
</dbReference>
<dbReference type="InterPro" id="IPR036390">
    <property type="entry name" value="WH_DNA-bd_sf"/>
</dbReference>
<reference evidence="7 8" key="1">
    <citation type="journal article" date="2019" name="Sci. Rep.">
        <title>Differences in resource use lead to coexistence of seed-transmitted microbial populations.</title>
        <authorList>
            <person name="Torres-Cortes G."/>
            <person name="Garcia B.J."/>
            <person name="Compant S."/>
            <person name="Rezki S."/>
            <person name="Jones P."/>
            <person name="Preveaux A."/>
            <person name="Briand M."/>
            <person name="Roulet A."/>
            <person name="Bouchez O."/>
            <person name="Jacobson D."/>
            <person name="Barret M."/>
        </authorList>
    </citation>
    <scope>NUCLEOTIDE SEQUENCE [LARGE SCALE GENOMIC DNA]</scope>
    <source>
        <strain evidence="7 8">CFBP13530</strain>
    </source>
</reference>
<keyword evidence="5" id="KW-0804">Transcription</keyword>
<keyword evidence="4" id="KW-0010">Activator</keyword>
<evidence type="ECO:0000259" key="6">
    <source>
        <dbReference type="PROSITE" id="PS50931"/>
    </source>
</evidence>
<dbReference type="InterPro" id="IPR000847">
    <property type="entry name" value="LysR_HTH_N"/>
</dbReference>
<evidence type="ECO:0000313" key="8">
    <source>
        <dbReference type="Proteomes" id="UP000306327"/>
    </source>
</evidence>
<evidence type="ECO:0000256" key="1">
    <source>
        <dbReference type="ARBA" id="ARBA00009437"/>
    </source>
</evidence>
<dbReference type="InterPro" id="IPR058163">
    <property type="entry name" value="LysR-type_TF_proteobact-type"/>
</dbReference>
<dbReference type="GO" id="GO:0003700">
    <property type="term" value="F:DNA-binding transcription factor activity"/>
    <property type="evidence" value="ECO:0007669"/>
    <property type="project" value="InterPro"/>
</dbReference>
<organism evidence="7 8">
    <name type="scientific">Enterobacter cancerogenus</name>
    <dbReference type="NCBI Taxonomy" id="69218"/>
    <lineage>
        <taxon>Bacteria</taxon>
        <taxon>Pseudomonadati</taxon>
        <taxon>Pseudomonadota</taxon>
        <taxon>Gammaproteobacteria</taxon>
        <taxon>Enterobacterales</taxon>
        <taxon>Enterobacteriaceae</taxon>
        <taxon>Enterobacter</taxon>
        <taxon>Enterobacter cloacae complex</taxon>
    </lineage>
</organism>
<dbReference type="PANTHER" id="PTHR30537:SF70">
    <property type="entry name" value="HTH-TYPE TRANSCRIPTIONAL ACTIVATOR AMPR"/>
    <property type="match status" value="1"/>
</dbReference>
<dbReference type="InterPro" id="IPR005119">
    <property type="entry name" value="LysR_subst-bd"/>
</dbReference>
<dbReference type="GO" id="GO:0006351">
    <property type="term" value="P:DNA-templated transcription"/>
    <property type="evidence" value="ECO:0007669"/>
    <property type="project" value="TreeGrafter"/>
</dbReference>
<comment type="caution">
    <text evidence="7">The sequence shown here is derived from an EMBL/GenBank/DDBJ whole genome shotgun (WGS) entry which is preliminary data.</text>
</comment>
<dbReference type="SUPFAM" id="SSF46785">
    <property type="entry name" value="Winged helix' DNA-binding domain"/>
    <property type="match status" value="1"/>
</dbReference>
<gene>
    <name evidence="7" type="ORF">EcCFBP13530_23850</name>
</gene>
<dbReference type="Proteomes" id="UP000306327">
    <property type="component" value="Unassembled WGS sequence"/>
</dbReference>
<dbReference type="GO" id="GO:0043565">
    <property type="term" value="F:sequence-specific DNA binding"/>
    <property type="evidence" value="ECO:0007669"/>
    <property type="project" value="TreeGrafter"/>
</dbReference>
<accession>A0AB38NXT0</accession>
<protein>
    <submittedName>
        <fullName evidence="7">LysR family transcriptional regulator</fullName>
    </submittedName>
</protein>
<evidence type="ECO:0000256" key="4">
    <source>
        <dbReference type="ARBA" id="ARBA00023159"/>
    </source>
</evidence>
<name>A0AB38NXT0_9ENTR</name>
<dbReference type="AlphaFoldDB" id="A0AB38NXT0"/>
<sequence length="290" mass="32847">MRKKPPLKALKSFEAAARHLSFTRAAKELFVTPAAVSQQIRILEERLGITLFRRQSRSLELTEEAAILYDGLHEAFRTIENVYHKFEGGEYKEVLSLGCVGTFALGWLEARLGRFQTLHPHVDVRLRINNNIVNIAAEGLDLAIRFGTGIWPSTNNEKIFDAPFGVLCDPEMAGRLRAPRDLLNERLLRSYRINEWEDWFREAGEDVAGISGTVYDSSGLMIQTVIHSGGAALVPLKMFTRELTSGQVVQPFETEVNAGSYWLTYSKSRIMRPVVKTFRSWLLSEALLFE</sequence>
<comment type="similarity">
    <text evidence="1">Belongs to the LysR transcriptional regulatory family.</text>
</comment>
<feature type="domain" description="HTH lysR-type" evidence="6">
    <location>
        <begin position="5"/>
        <end position="62"/>
    </location>
</feature>